<evidence type="ECO:0000256" key="8">
    <source>
        <dbReference type="ARBA" id="ARBA00023242"/>
    </source>
</evidence>
<dbReference type="Pfam" id="PF00104">
    <property type="entry name" value="Hormone_recep"/>
    <property type="match status" value="1"/>
</dbReference>
<dbReference type="PROSITE" id="PS00031">
    <property type="entry name" value="NUCLEAR_REC_DBD_1"/>
    <property type="match status" value="1"/>
</dbReference>
<dbReference type="SUPFAM" id="SSF57716">
    <property type="entry name" value="Glucocorticoid receptor-like (DNA-binding domain)"/>
    <property type="match status" value="1"/>
</dbReference>
<comment type="similarity">
    <text evidence="9">Belongs to the nuclear hormone receptor family.</text>
</comment>
<evidence type="ECO:0000256" key="5">
    <source>
        <dbReference type="ARBA" id="ARBA00023125"/>
    </source>
</evidence>
<evidence type="ECO:0000256" key="6">
    <source>
        <dbReference type="ARBA" id="ARBA00023163"/>
    </source>
</evidence>
<keyword evidence="5 9" id="KW-0238">DNA-binding</keyword>
<protein>
    <submittedName>
        <fullName evidence="13">Retinoic acid receptor RXR-alpha-B isoform X1</fullName>
    </submittedName>
</protein>
<keyword evidence="7 9" id="KW-0675">Receptor</keyword>
<evidence type="ECO:0000256" key="3">
    <source>
        <dbReference type="ARBA" id="ARBA00022833"/>
    </source>
</evidence>
<dbReference type="PROSITE" id="PS51843">
    <property type="entry name" value="NR_LBD"/>
    <property type="match status" value="1"/>
</dbReference>
<reference evidence="13" key="1">
    <citation type="submission" date="2025-08" db="UniProtKB">
        <authorList>
            <consortium name="RefSeq"/>
        </authorList>
    </citation>
    <scope>IDENTIFICATION</scope>
</reference>
<sequence length="409" mass="46316">MSDCNRDDSYVDVECVHQDEINEGNKSLSINTSSPNIPRVIEDTINIISSSPPLEKVLAHNKRPMTNPRHAVPMLCLVCTDKASGYHYGVPSCEGCKAFFKRSLQLKQLNYKCPASNNCTINKMSRKCCQACRLGKCHAVGMSKEFLGKKVKKRDIRDTKSKNYPRLENPDECIESVLTPLEIEHENIIEQLRLTHSKLYLGLDETVNGTLTHKFYGTIGKQLIHIIDWAKRIPGYSSLILSDQAVLLQATWVELMVANWLFLSLTSTNALKLSHTFDITKQDATELGFGLIYDQFLALVHRTKGYKLDEEEISCFKAIILTNAETIQLSRPAKVHALSNQFCSSLQYYTKNRHKENPLKFAKIVLILPQLKCLVNEILKVLHALNSMSEKGAYLSDLVVEMLDVKNRQ</sequence>
<keyword evidence="1 9" id="KW-0479">Metal-binding</keyword>
<evidence type="ECO:0000256" key="4">
    <source>
        <dbReference type="ARBA" id="ARBA00023015"/>
    </source>
</evidence>
<organism evidence="12 13">
    <name type="scientific">Hydra vulgaris</name>
    <name type="common">Hydra</name>
    <name type="synonym">Hydra attenuata</name>
    <dbReference type="NCBI Taxonomy" id="6087"/>
    <lineage>
        <taxon>Eukaryota</taxon>
        <taxon>Metazoa</taxon>
        <taxon>Cnidaria</taxon>
        <taxon>Hydrozoa</taxon>
        <taxon>Hydroidolina</taxon>
        <taxon>Anthoathecata</taxon>
        <taxon>Aplanulata</taxon>
        <taxon>Hydridae</taxon>
        <taxon>Hydra</taxon>
    </lineage>
</organism>
<dbReference type="InterPro" id="IPR035500">
    <property type="entry name" value="NHR-like_dom_sf"/>
</dbReference>
<evidence type="ECO:0000256" key="9">
    <source>
        <dbReference type="RuleBase" id="RU004334"/>
    </source>
</evidence>
<proteinExistence type="inferred from homology"/>
<dbReference type="SMART" id="SM00430">
    <property type="entry name" value="HOLI"/>
    <property type="match status" value="1"/>
</dbReference>
<dbReference type="PANTHER" id="PTHR48092">
    <property type="entry name" value="KNIRPS-RELATED PROTEIN-RELATED"/>
    <property type="match status" value="1"/>
</dbReference>
<evidence type="ECO:0000256" key="2">
    <source>
        <dbReference type="ARBA" id="ARBA00022771"/>
    </source>
</evidence>
<dbReference type="InterPro" id="IPR050200">
    <property type="entry name" value="Nuclear_hormone_rcpt_NR3"/>
</dbReference>
<keyword evidence="4 9" id="KW-0805">Transcription regulation</keyword>
<keyword evidence="6 9" id="KW-0804">Transcription</keyword>
<evidence type="ECO:0000259" key="11">
    <source>
        <dbReference type="PROSITE" id="PS51843"/>
    </source>
</evidence>
<dbReference type="InterPro" id="IPR013088">
    <property type="entry name" value="Znf_NHR/GATA"/>
</dbReference>
<dbReference type="Proteomes" id="UP001652625">
    <property type="component" value="Chromosome 06"/>
</dbReference>
<dbReference type="InterPro" id="IPR001723">
    <property type="entry name" value="Nuclear_hrmn_rcpt"/>
</dbReference>
<dbReference type="CDD" id="cd06916">
    <property type="entry name" value="NR_DBD_like"/>
    <property type="match status" value="1"/>
</dbReference>
<dbReference type="Pfam" id="PF00105">
    <property type="entry name" value="zf-C4"/>
    <property type="match status" value="1"/>
</dbReference>
<keyword evidence="12" id="KW-1185">Reference proteome</keyword>
<dbReference type="Gene3D" id="3.30.50.10">
    <property type="entry name" value="Erythroid Transcription Factor GATA-1, subunit A"/>
    <property type="match status" value="1"/>
</dbReference>
<dbReference type="InterPro" id="IPR000536">
    <property type="entry name" value="Nucl_hrmn_rcpt_lig-bd"/>
</dbReference>
<evidence type="ECO:0000256" key="7">
    <source>
        <dbReference type="ARBA" id="ARBA00023170"/>
    </source>
</evidence>
<evidence type="ECO:0000259" key="10">
    <source>
        <dbReference type="PROSITE" id="PS51030"/>
    </source>
</evidence>
<keyword evidence="8 9" id="KW-0539">Nucleus</keyword>
<feature type="domain" description="NR LBD" evidence="11">
    <location>
        <begin position="184"/>
        <end position="404"/>
    </location>
</feature>
<accession>A0ABM4C0N4</accession>
<dbReference type="SMART" id="SM00399">
    <property type="entry name" value="ZnF_C4"/>
    <property type="match status" value="1"/>
</dbReference>
<dbReference type="PRINTS" id="PR00398">
    <property type="entry name" value="STRDHORMONER"/>
</dbReference>
<dbReference type="PRINTS" id="PR00047">
    <property type="entry name" value="STROIDFINGER"/>
</dbReference>
<comment type="subcellular location">
    <subcellularLocation>
        <location evidence="9">Nucleus</location>
    </subcellularLocation>
</comment>
<dbReference type="GeneID" id="101235557"/>
<dbReference type="InterPro" id="IPR001628">
    <property type="entry name" value="Znf_hrmn_rcpt"/>
</dbReference>
<dbReference type="SUPFAM" id="SSF48508">
    <property type="entry name" value="Nuclear receptor ligand-binding domain"/>
    <property type="match status" value="1"/>
</dbReference>
<keyword evidence="3 9" id="KW-0862">Zinc</keyword>
<gene>
    <name evidence="13" type="primary">LOC101235557</name>
</gene>
<name>A0ABM4C0N4_HYDVU</name>
<feature type="domain" description="Nuclear receptor" evidence="10">
    <location>
        <begin position="73"/>
        <end position="149"/>
    </location>
</feature>
<evidence type="ECO:0000256" key="1">
    <source>
        <dbReference type="ARBA" id="ARBA00022723"/>
    </source>
</evidence>
<evidence type="ECO:0000313" key="13">
    <source>
        <dbReference type="RefSeq" id="XP_065655114.1"/>
    </source>
</evidence>
<dbReference type="PROSITE" id="PS51030">
    <property type="entry name" value="NUCLEAR_REC_DBD_2"/>
    <property type="match status" value="1"/>
</dbReference>
<dbReference type="RefSeq" id="XP_065655114.1">
    <property type="nucleotide sequence ID" value="XM_065799042.1"/>
</dbReference>
<keyword evidence="2 9" id="KW-0863">Zinc-finger</keyword>
<dbReference type="Gene3D" id="1.10.565.10">
    <property type="entry name" value="Retinoid X Receptor"/>
    <property type="match status" value="1"/>
</dbReference>
<evidence type="ECO:0000313" key="12">
    <source>
        <dbReference type="Proteomes" id="UP001652625"/>
    </source>
</evidence>